<protein>
    <submittedName>
        <fullName evidence="3">NADP oxidoreductase</fullName>
    </submittedName>
</protein>
<accession>A0A428VUK6</accession>
<feature type="domain" description="Pyrroline-5-carboxylate reductase catalytic N-terminal" evidence="2">
    <location>
        <begin position="2"/>
        <end position="91"/>
    </location>
</feature>
<keyword evidence="4" id="KW-1185">Reference proteome</keyword>
<organism evidence="3 4">
    <name type="scientific">Amycolatopsis balhimycina DSM 5908</name>
    <dbReference type="NCBI Taxonomy" id="1081091"/>
    <lineage>
        <taxon>Bacteria</taxon>
        <taxon>Bacillati</taxon>
        <taxon>Actinomycetota</taxon>
        <taxon>Actinomycetes</taxon>
        <taxon>Pseudonocardiales</taxon>
        <taxon>Pseudonocardiaceae</taxon>
        <taxon>Amycolatopsis</taxon>
    </lineage>
</organism>
<dbReference type="AlphaFoldDB" id="A0A428VUK6"/>
<dbReference type="OrthoDB" id="1523398at2"/>
<reference evidence="3 4" key="1">
    <citation type="submission" date="2018-05" db="EMBL/GenBank/DDBJ databases">
        <title>Evolution of GPA BGCs.</title>
        <authorList>
            <person name="Waglechner N."/>
            <person name="Wright G.D."/>
        </authorList>
    </citation>
    <scope>NUCLEOTIDE SEQUENCE [LARGE SCALE GENOMIC DNA]</scope>
    <source>
        <strain evidence="3 4">DSM 5908</strain>
    </source>
</reference>
<proteinExistence type="predicted"/>
<gene>
    <name evidence="3" type="ORF">DMA12_48020</name>
</gene>
<evidence type="ECO:0000259" key="2">
    <source>
        <dbReference type="Pfam" id="PF03807"/>
    </source>
</evidence>
<dbReference type="Pfam" id="PF03807">
    <property type="entry name" value="F420_oxidored"/>
    <property type="match status" value="1"/>
</dbReference>
<keyword evidence="1" id="KW-0560">Oxidoreductase</keyword>
<dbReference type="GO" id="GO:0016491">
    <property type="term" value="F:oxidoreductase activity"/>
    <property type="evidence" value="ECO:0007669"/>
    <property type="project" value="UniProtKB-KW"/>
</dbReference>
<name>A0A428VUK6_AMYBA</name>
<sequence length="207" mass="21700">MKIGIIGAGQIGGTLAALLVKAGHEVWLANTRGPESLTGLVAPLGEHAHAATVAEAARAADLVVVSVPVRAYQDLPADLLAGKVVIDTGNYDPERDGPIRPLDDGLTTDTEMLAAKLSQSQVVKMFNTIYYEHLRDHGQPTGSPGRRALPMAGDDTEAKATVAAVVDQIGFDTVDIGPLDAGHRIGRRSPAFDVRLDAGQVRAVLDV</sequence>
<dbReference type="Proteomes" id="UP000286716">
    <property type="component" value="Unassembled WGS sequence"/>
</dbReference>
<dbReference type="InterPro" id="IPR028939">
    <property type="entry name" value="P5C_Rdtase_cat_N"/>
</dbReference>
<dbReference type="Gene3D" id="3.40.50.720">
    <property type="entry name" value="NAD(P)-binding Rossmann-like Domain"/>
    <property type="match status" value="1"/>
</dbReference>
<dbReference type="InterPro" id="IPR036291">
    <property type="entry name" value="NAD(P)-bd_dom_sf"/>
</dbReference>
<evidence type="ECO:0000256" key="1">
    <source>
        <dbReference type="ARBA" id="ARBA00023002"/>
    </source>
</evidence>
<dbReference type="PANTHER" id="PTHR14239:SF10">
    <property type="entry name" value="REDUCTASE"/>
    <property type="match status" value="1"/>
</dbReference>
<dbReference type="PANTHER" id="PTHR14239">
    <property type="entry name" value="DUDULIN-RELATED"/>
    <property type="match status" value="1"/>
</dbReference>
<evidence type="ECO:0000313" key="4">
    <source>
        <dbReference type="Proteomes" id="UP000286716"/>
    </source>
</evidence>
<evidence type="ECO:0000313" key="3">
    <source>
        <dbReference type="EMBL" id="RSM34510.1"/>
    </source>
</evidence>
<dbReference type="SUPFAM" id="SSF51735">
    <property type="entry name" value="NAD(P)-binding Rossmann-fold domains"/>
    <property type="match status" value="1"/>
</dbReference>
<comment type="caution">
    <text evidence="3">The sequence shown here is derived from an EMBL/GenBank/DDBJ whole genome shotgun (WGS) entry which is preliminary data.</text>
</comment>
<dbReference type="RefSeq" id="WP_020639487.1">
    <property type="nucleotide sequence ID" value="NZ_QHHU01000142.1"/>
</dbReference>
<dbReference type="InterPro" id="IPR051267">
    <property type="entry name" value="STEAP_metalloreductase"/>
</dbReference>
<dbReference type="EMBL" id="QHHU01000142">
    <property type="protein sequence ID" value="RSM34510.1"/>
    <property type="molecule type" value="Genomic_DNA"/>
</dbReference>